<evidence type="ECO:0000259" key="2">
    <source>
        <dbReference type="Pfam" id="PF26490"/>
    </source>
</evidence>
<gene>
    <name evidence="3" type="ORF">EA473_20745</name>
</gene>
<dbReference type="Pfam" id="PF26490">
    <property type="entry name" value="DUF8159"/>
    <property type="match status" value="1"/>
</dbReference>
<feature type="region of interest" description="Disordered" evidence="1">
    <location>
        <begin position="28"/>
        <end position="47"/>
    </location>
</feature>
<evidence type="ECO:0000313" key="3">
    <source>
        <dbReference type="EMBL" id="RQG90581.1"/>
    </source>
</evidence>
<proteinExistence type="predicted"/>
<sequence>MSDDRPIGVSLENRLMSDGIYVLSIEWGDDPGGGERDGSSRSDAVGARDGVRMSLEYEVVSDAPRVTSDEVGTVVRTVLAIADEREWSPGRLSVTSRTTGGDVRGRWHVERAWFDGLSAELSEHEFSRRVLETVTAGSDEE</sequence>
<feature type="domain" description="DUF8159" evidence="2">
    <location>
        <begin position="1"/>
        <end position="138"/>
    </location>
</feature>
<comment type="caution">
    <text evidence="3">The sequence shown here is derived from an EMBL/GenBank/DDBJ whole genome shotgun (WGS) entry which is preliminary data.</text>
</comment>
<accession>A0A3N6M5N0</accession>
<dbReference type="EMBL" id="REGA01000026">
    <property type="protein sequence ID" value="RQG90581.1"/>
    <property type="molecule type" value="Genomic_DNA"/>
</dbReference>
<keyword evidence="4" id="KW-1185">Reference proteome</keyword>
<evidence type="ECO:0000256" key="1">
    <source>
        <dbReference type="SAM" id="MobiDB-lite"/>
    </source>
</evidence>
<organism evidence="3 4">
    <name type="scientific">Natrarchaeobius chitinivorans</name>
    <dbReference type="NCBI Taxonomy" id="1679083"/>
    <lineage>
        <taxon>Archaea</taxon>
        <taxon>Methanobacteriati</taxon>
        <taxon>Methanobacteriota</taxon>
        <taxon>Stenosarchaea group</taxon>
        <taxon>Halobacteria</taxon>
        <taxon>Halobacteriales</taxon>
        <taxon>Natrialbaceae</taxon>
        <taxon>Natrarchaeobius</taxon>
    </lineage>
</organism>
<reference evidence="3 4" key="1">
    <citation type="submission" date="2018-10" db="EMBL/GenBank/DDBJ databases">
        <title>Natrarchaeobius chitinivorans gen. nov., sp. nov., and Natrarchaeobius haloalkaliphilus sp. nov., alkaliphilic, chitin-utilizing haloarchaea from hypersaline alkaline lakes.</title>
        <authorList>
            <person name="Sorokin D.Y."/>
            <person name="Elcheninov A.G."/>
            <person name="Kostrikina N.A."/>
            <person name="Bale N.J."/>
            <person name="Sinninghe Damste J.S."/>
            <person name="Khijniak T.V."/>
            <person name="Kublanov I.V."/>
            <person name="Toshchakov S.V."/>
        </authorList>
    </citation>
    <scope>NUCLEOTIDE SEQUENCE [LARGE SCALE GENOMIC DNA]</scope>
    <source>
        <strain evidence="3 4">AArcht4T</strain>
    </source>
</reference>
<dbReference type="AlphaFoldDB" id="A0A3N6M5N0"/>
<evidence type="ECO:0000313" key="4">
    <source>
        <dbReference type="Proteomes" id="UP000282323"/>
    </source>
</evidence>
<dbReference type="Proteomes" id="UP000282323">
    <property type="component" value="Unassembled WGS sequence"/>
</dbReference>
<dbReference type="InterPro" id="IPR058473">
    <property type="entry name" value="DUF8159"/>
</dbReference>
<dbReference type="OrthoDB" id="290983at2157"/>
<name>A0A3N6M5N0_NATCH</name>
<protein>
    <recommendedName>
        <fullName evidence="2">DUF8159 domain-containing protein</fullName>
    </recommendedName>
</protein>
<dbReference type="RefSeq" id="WP_124197460.1">
    <property type="nucleotide sequence ID" value="NZ_REGA01000026.1"/>
</dbReference>